<dbReference type="AlphaFoldDB" id="S8BFQ9"/>
<sequence length="65" mass="6767">MTSFNTSLGGLATSLLATRNFIITETVERLDGGGYNPQQTNIGKVHTLVNSAQVSGEEAGSHSST</sequence>
<reference evidence="1 2" key="1">
    <citation type="journal article" date="2013" name="PLoS ONE">
        <title>Genomic and secretomic analyses reveal unique features of the lignocellulolytic enzyme system of Penicillium decumbens.</title>
        <authorList>
            <person name="Liu G."/>
            <person name="Zhang L."/>
            <person name="Wei X."/>
            <person name="Zou G."/>
            <person name="Qin Y."/>
            <person name="Ma L."/>
            <person name="Li J."/>
            <person name="Zheng H."/>
            <person name="Wang S."/>
            <person name="Wang C."/>
            <person name="Xun L."/>
            <person name="Zhao G.-P."/>
            <person name="Zhou Z."/>
            <person name="Qu Y."/>
        </authorList>
    </citation>
    <scope>NUCLEOTIDE SEQUENCE [LARGE SCALE GENOMIC DNA]</scope>
    <source>
        <strain evidence="2">114-2 / CGMCC 5302</strain>
    </source>
</reference>
<proteinExistence type="predicted"/>
<organism evidence="1 2">
    <name type="scientific">Penicillium oxalicum (strain 114-2 / CGMCC 5302)</name>
    <name type="common">Penicillium decumbens</name>
    <dbReference type="NCBI Taxonomy" id="933388"/>
    <lineage>
        <taxon>Eukaryota</taxon>
        <taxon>Fungi</taxon>
        <taxon>Dikarya</taxon>
        <taxon>Ascomycota</taxon>
        <taxon>Pezizomycotina</taxon>
        <taxon>Eurotiomycetes</taxon>
        <taxon>Eurotiomycetidae</taxon>
        <taxon>Eurotiales</taxon>
        <taxon>Aspergillaceae</taxon>
        <taxon>Penicillium</taxon>
    </lineage>
</organism>
<dbReference type="HOGENOM" id="CLU_2850419_0_0_1"/>
<evidence type="ECO:0000313" key="1">
    <source>
        <dbReference type="EMBL" id="EPS33937.1"/>
    </source>
</evidence>
<dbReference type="Proteomes" id="UP000019376">
    <property type="component" value="Unassembled WGS sequence"/>
</dbReference>
<protein>
    <submittedName>
        <fullName evidence="1">Uncharacterized protein</fullName>
    </submittedName>
</protein>
<gene>
    <name evidence="1" type="ORF">PDE_08899</name>
</gene>
<keyword evidence="2" id="KW-1185">Reference proteome</keyword>
<name>S8BFQ9_PENO1</name>
<accession>S8BFQ9</accession>
<dbReference type="EMBL" id="KB644415">
    <property type="protein sequence ID" value="EPS33937.1"/>
    <property type="molecule type" value="Genomic_DNA"/>
</dbReference>
<evidence type="ECO:0000313" key="2">
    <source>
        <dbReference type="Proteomes" id="UP000019376"/>
    </source>
</evidence>